<keyword evidence="10" id="KW-0808">Transferase</keyword>
<comment type="catalytic activity">
    <reaction evidence="1">
        <text>4-amino-5-aminomethyl-2-methylpyrimidine + H2O = 4-amino-5-hydroxymethyl-2-methylpyrimidine + NH4(+)</text>
        <dbReference type="Rhea" id="RHEA:31799"/>
        <dbReference type="ChEBI" id="CHEBI:15377"/>
        <dbReference type="ChEBI" id="CHEBI:16892"/>
        <dbReference type="ChEBI" id="CHEBI:28938"/>
        <dbReference type="ChEBI" id="CHEBI:63416"/>
        <dbReference type="EC" id="3.5.99.2"/>
    </reaction>
</comment>
<evidence type="ECO:0000256" key="2">
    <source>
        <dbReference type="ARBA" id="ARBA00004948"/>
    </source>
</evidence>
<keyword evidence="7" id="KW-0784">Thiamine biosynthesis</keyword>
<feature type="domain" description="Thiaminase-2/PQQC" evidence="9">
    <location>
        <begin position="28"/>
        <end position="217"/>
    </location>
</feature>
<dbReference type="GO" id="GO:0008972">
    <property type="term" value="F:phosphomethylpyrimidine kinase activity"/>
    <property type="evidence" value="ECO:0007669"/>
    <property type="project" value="UniProtKB-EC"/>
</dbReference>
<dbReference type="EMBL" id="CAWVOH010000004">
    <property type="protein sequence ID" value="CAK8054863.1"/>
    <property type="molecule type" value="Genomic_DNA"/>
</dbReference>
<organism evidence="10 11">
    <name type="scientific">Eupransor demetentiae</name>
    <dbReference type="NCBI Taxonomy" id="3109584"/>
    <lineage>
        <taxon>Bacteria</taxon>
        <taxon>Bacillati</taxon>
        <taxon>Bacillota</taxon>
        <taxon>Bacilli</taxon>
        <taxon>Lactobacillales</taxon>
        <taxon>Lactobacillaceae</taxon>
        <taxon>Eupransor</taxon>
    </lineage>
</organism>
<dbReference type="Gene3D" id="1.20.910.10">
    <property type="entry name" value="Heme oxygenase-like"/>
    <property type="match status" value="1"/>
</dbReference>
<comment type="similarity">
    <text evidence="3">Belongs to the TenA family.</text>
</comment>
<dbReference type="Proteomes" id="UP001314241">
    <property type="component" value="Unassembled WGS sequence"/>
</dbReference>
<dbReference type="InterPro" id="IPR004305">
    <property type="entry name" value="Thiaminase-2/PQQC"/>
</dbReference>
<dbReference type="EC" id="3.5.99.2" evidence="5"/>
<comment type="subunit">
    <text evidence="4">Homotetramer.</text>
</comment>
<comment type="caution">
    <text evidence="10">The sequence shown here is derived from an EMBL/GenBank/DDBJ whole genome shotgun (WGS) entry which is preliminary data.</text>
</comment>
<gene>
    <name evidence="10" type="ORF">R54876_GBNLAHCA_01446</name>
</gene>
<evidence type="ECO:0000313" key="10">
    <source>
        <dbReference type="EMBL" id="CAK8054863.1"/>
    </source>
</evidence>
<evidence type="ECO:0000256" key="1">
    <source>
        <dbReference type="ARBA" id="ARBA00001881"/>
    </source>
</evidence>
<dbReference type="GO" id="GO:0008902">
    <property type="term" value="F:hydroxymethylpyrimidine kinase activity"/>
    <property type="evidence" value="ECO:0007669"/>
    <property type="project" value="UniProtKB-EC"/>
</dbReference>
<name>A0ABM9N6P6_9LACO</name>
<dbReference type="RefSeq" id="WP_349642409.1">
    <property type="nucleotide sequence ID" value="NZ_CAWVOH010000004.1"/>
</dbReference>
<dbReference type="InterPro" id="IPR016084">
    <property type="entry name" value="Haem_Oase-like_multi-hlx"/>
</dbReference>
<evidence type="ECO:0000256" key="8">
    <source>
        <dbReference type="ARBA" id="ARBA00048337"/>
    </source>
</evidence>
<dbReference type="SUPFAM" id="SSF48613">
    <property type="entry name" value="Heme oxygenase-like"/>
    <property type="match status" value="1"/>
</dbReference>
<sequence>MEASATQSFSEQCRKIMDQHLQEFLDNRFIKALESGKVDSQALLTYVQQDHRYLDRYLPLYEKLYMAVTGEKVATEPDQDVKEYEAHQILLDHAHTNEDDLVSSDYANSAVTNAYLEHMEKATQEDDFVGLLSIFSCPFDYTYLANHMIREGLIKEDNPFFPWFNYYSDFNHGFTKDVTSLVDQAAKKASPEQKAKGLAAFEKSTEYEVAFFAQALED</sequence>
<accession>A0ABM9N6P6</accession>
<evidence type="ECO:0000256" key="7">
    <source>
        <dbReference type="ARBA" id="ARBA00022977"/>
    </source>
</evidence>
<dbReference type="GO" id="GO:0004789">
    <property type="term" value="F:thiamine-phosphate diphosphorylase activity"/>
    <property type="evidence" value="ECO:0007669"/>
    <property type="project" value="UniProtKB-EC"/>
</dbReference>
<evidence type="ECO:0000256" key="4">
    <source>
        <dbReference type="ARBA" id="ARBA00011881"/>
    </source>
</evidence>
<evidence type="ECO:0000313" key="11">
    <source>
        <dbReference type="Proteomes" id="UP001314241"/>
    </source>
</evidence>
<protein>
    <recommendedName>
        <fullName evidence="6">Aminopyrimidine aminohydrolase</fullName>
        <ecNumber evidence="5">3.5.99.2</ecNumber>
    </recommendedName>
</protein>
<reference evidence="10 11" key="1">
    <citation type="submission" date="2024-01" db="EMBL/GenBank/DDBJ databases">
        <authorList>
            <person name="Botero Cardona J."/>
        </authorList>
    </citation>
    <scope>NUCLEOTIDE SEQUENCE [LARGE SCALE GENOMIC DNA]</scope>
    <source>
        <strain evidence="10 11">LMG 33000</strain>
    </source>
</reference>
<evidence type="ECO:0000256" key="6">
    <source>
        <dbReference type="ARBA" id="ARBA00013647"/>
    </source>
</evidence>
<dbReference type="Pfam" id="PF03070">
    <property type="entry name" value="TENA_THI-4"/>
    <property type="match status" value="1"/>
</dbReference>
<comment type="pathway">
    <text evidence="2">Cofactor biosynthesis; thiamine diphosphate biosynthesis.</text>
</comment>
<comment type="catalytic activity">
    <reaction evidence="8">
        <text>thiamine + H2O = 5-(2-hydroxyethyl)-4-methylthiazole + 4-amino-5-hydroxymethyl-2-methylpyrimidine + H(+)</text>
        <dbReference type="Rhea" id="RHEA:17509"/>
        <dbReference type="ChEBI" id="CHEBI:15377"/>
        <dbReference type="ChEBI" id="CHEBI:15378"/>
        <dbReference type="ChEBI" id="CHEBI:16892"/>
        <dbReference type="ChEBI" id="CHEBI:17957"/>
        <dbReference type="ChEBI" id="CHEBI:18385"/>
        <dbReference type="EC" id="3.5.99.2"/>
    </reaction>
</comment>
<evidence type="ECO:0000259" key="9">
    <source>
        <dbReference type="Pfam" id="PF03070"/>
    </source>
</evidence>
<evidence type="ECO:0000256" key="3">
    <source>
        <dbReference type="ARBA" id="ARBA00010264"/>
    </source>
</evidence>
<proteinExistence type="inferred from homology"/>
<evidence type="ECO:0000256" key="5">
    <source>
        <dbReference type="ARBA" id="ARBA00012684"/>
    </source>
</evidence>
<keyword evidence="11" id="KW-1185">Reference proteome</keyword>